<gene>
    <name evidence="2" type="ORF">CPE01_04590</name>
</gene>
<feature type="transmembrane region" description="Helical" evidence="1">
    <location>
        <begin position="7"/>
        <end position="28"/>
    </location>
</feature>
<proteinExistence type="predicted"/>
<dbReference type="PROSITE" id="PS51257">
    <property type="entry name" value="PROKAR_LIPOPROTEIN"/>
    <property type="match status" value="1"/>
</dbReference>
<name>A0A510UQG5_9CELL</name>
<evidence type="ECO:0000313" key="3">
    <source>
        <dbReference type="Proteomes" id="UP000321386"/>
    </source>
</evidence>
<organism evidence="2 3">
    <name type="scientific">Cellulomonas persica</name>
    <dbReference type="NCBI Taxonomy" id="76861"/>
    <lineage>
        <taxon>Bacteria</taxon>
        <taxon>Bacillati</taxon>
        <taxon>Actinomycetota</taxon>
        <taxon>Actinomycetes</taxon>
        <taxon>Micrococcales</taxon>
        <taxon>Cellulomonadaceae</taxon>
        <taxon>Cellulomonas</taxon>
    </lineage>
</organism>
<dbReference type="AlphaFoldDB" id="A0A510UQG5"/>
<protein>
    <recommendedName>
        <fullName evidence="4">Lipoprotein</fullName>
    </recommendedName>
</protein>
<accession>A0A510UQG5</accession>
<dbReference type="Proteomes" id="UP000321386">
    <property type="component" value="Unassembled WGS sequence"/>
</dbReference>
<evidence type="ECO:0008006" key="4">
    <source>
        <dbReference type="Google" id="ProtNLM"/>
    </source>
</evidence>
<dbReference type="EMBL" id="BJUA01000002">
    <property type="protein sequence ID" value="GEK16726.1"/>
    <property type="molecule type" value="Genomic_DNA"/>
</dbReference>
<keyword evidence="3" id="KW-1185">Reference proteome</keyword>
<reference evidence="2 3" key="1">
    <citation type="submission" date="2019-07" db="EMBL/GenBank/DDBJ databases">
        <title>Whole genome shotgun sequence of Cellulomonas persica NBRC 101101.</title>
        <authorList>
            <person name="Hosoyama A."/>
            <person name="Uohara A."/>
            <person name="Ohji S."/>
            <person name="Ichikawa N."/>
        </authorList>
    </citation>
    <scope>NUCLEOTIDE SEQUENCE [LARGE SCALE GENOMIC DNA]</scope>
    <source>
        <strain evidence="2 3">NBRC 101101</strain>
    </source>
</reference>
<keyword evidence="1" id="KW-0812">Transmembrane</keyword>
<keyword evidence="1" id="KW-0472">Membrane</keyword>
<evidence type="ECO:0000256" key="1">
    <source>
        <dbReference type="SAM" id="Phobius"/>
    </source>
</evidence>
<sequence>MQATTRAVLGGATTVVGVVGVLVAALTACQQGAGATTPRATATARPVPVAASCGAIRLGQGEEVPDEAWTCLDAALASGRATTLVVTRPTVEGDPVVLTYRVGGDVRGLEIVTDDSADAFAAPQARGVHVERCPGTVRVVEPRDCRTVDPG</sequence>
<comment type="caution">
    <text evidence="2">The sequence shown here is derived from an EMBL/GenBank/DDBJ whole genome shotgun (WGS) entry which is preliminary data.</text>
</comment>
<evidence type="ECO:0000313" key="2">
    <source>
        <dbReference type="EMBL" id="GEK16726.1"/>
    </source>
</evidence>
<dbReference type="RefSeq" id="WP_186811373.1">
    <property type="nucleotide sequence ID" value="NZ_BJUA01000002.1"/>
</dbReference>
<keyword evidence="1" id="KW-1133">Transmembrane helix</keyword>